<evidence type="ECO:0000313" key="3">
    <source>
        <dbReference type="Proteomes" id="UP000593568"/>
    </source>
</evidence>
<dbReference type="PANTHER" id="PTHR48200:SF1">
    <property type="entry name" value="AMINOTRANSFERASE-LIKE PLANT MOBILE DOMAIN-CONTAINING PROTEIN"/>
    <property type="match status" value="1"/>
</dbReference>
<evidence type="ECO:0000313" key="2">
    <source>
        <dbReference type="EMBL" id="MBA0786001.1"/>
    </source>
</evidence>
<reference evidence="2 3" key="1">
    <citation type="journal article" date="2019" name="Genome Biol. Evol.">
        <title>Insights into the evolution of the New World diploid cottons (Gossypium, subgenus Houzingenia) based on genome sequencing.</title>
        <authorList>
            <person name="Grover C.E."/>
            <person name="Arick M.A. 2nd"/>
            <person name="Thrash A."/>
            <person name="Conover J.L."/>
            <person name="Sanders W.S."/>
            <person name="Peterson D.G."/>
            <person name="Frelichowski J.E."/>
            <person name="Scheffler J.A."/>
            <person name="Scheffler B.E."/>
            <person name="Wendel J.F."/>
        </authorList>
    </citation>
    <scope>NUCLEOTIDE SEQUENCE [LARGE SCALE GENOMIC DNA]</scope>
    <source>
        <strain evidence="2">8</strain>
        <tissue evidence="2">Leaf</tissue>
    </source>
</reference>
<dbReference type="Proteomes" id="UP000593568">
    <property type="component" value="Unassembled WGS sequence"/>
</dbReference>
<organism evidence="2 3">
    <name type="scientific">Gossypium trilobum</name>
    <dbReference type="NCBI Taxonomy" id="34281"/>
    <lineage>
        <taxon>Eukaryota</taxon>
        <taxon>Viridiplantae</taxon>
        <taxon>Streptophyta</taxon>
        <taxon>Embryophyta</taxon>
        <taxon>Tracheophyta</taxon>
        <taxon>Spermatophyta</taxon>
        <taxon>Magnoliopsida</taxon>
        <taxon>eudicotyledons</taxon>
        <taxon>Gunneridae</taxon>
        <taxon>Pentapetalae</taxon>
        <taxon>rosids</taxon>
        <taxon>malvids</taxon>
        <taxon>Malvales</taxon>
        <taxon>Malvaceae</taxon>
        <taxon>Malvoideae</taxon>
        <taxon>Gossypium</taxon>
    </lineage>
</organism>
<keyword evidence="1" id="KW-0175">Coiled coil</keyword>
<dbReference type="AlphaFoldDB" id="A0A7J9FLD4"/>
<dbReference type="EMBL" id="JABEZW010221013">
    <property type="protein sequence ID" value="MBA0786001.1"/>
    <property type="molecule type" value="Genomic_DNA"/>
</dbReference>
<protein>
    <submittedName>
        <fullName evidence="2">Uncharacterized protein</fullName>
    </submittedName>
</protein>
<name>A0A7J9FLD4_9ROSI</name>
<proteinExistence type="predicted"/>
<evidence type="ECO:0000256" key="1">
    <source>
        <dbReference type="SAM" id="Coils"/>
    </source>
</evidence>
<sequence length="82" mass="9731">MKRLAVGSMTTPEYGEWRSKRINDNILELNSEGVRPMEEYLQVIPSELEIIKQDFEKRNLELEGKIERLEEEKMHLRLDADV</sequence>
<gene>
    <name evidence="2" type="ORF">Gotri_028087</name>
</gene>
<dbReference type="PANTHER" id="PTHR48200">
    <property type="entry name" value="PROTEIN, PUTATIVE-RELATED"/>
    <property type="match status" value="1"/>
</dbReference>
<accession>A0A7J9FLD4</accession>
<keyword evidence="3" id="KW-1185">Reference proteome</keyword>
<comment type="caution">
    <text evidence="2">The sequence shown here is derived from an EMBL/GenBank/DDBJ whole genome shotgun (WGS) entry which is preliminary data.</text>
</comment>
<feature type="coiled-coil region" evidence="1">
    <location>
        <begin position="52"/>
        <end position="79"/>
    </location>
</feature>